<gene>
    <name evidence="2" type="ORF">BC781_102901</name>
</gene>
<evidence type="ECO:0000313" key="3">
    <source>
        <dbReference type="Proteomes" id="UP000245535"/>
    </source>
</evidence>
<reference evidence="2 3" key="1">
    <citation type="submission" date="2018-03" db="EMBL/GenBank/DDBJ databases">
        <title>Genomic Encyclopedia of Archaeal and Bacterial Type Strains, Phase II (KMG-II): from individual species to whole genera.</title>
        <authorList>
            <person name="Goeker M."/>
        </authorList>
    </citation>
    <scope>NUCLEOTIDE SEQUENCE [LARGE SCALE GENOMIC DNA]</scope>
    <source>
        <strain evidence="2 3">DSM 28229</strain>
    </source>
</reference>
<comment type="caution">
    <text evidence="2">The sequence shown here is derived from an EMBL/GenBank/DDBJ whole genome shotgun (WGS) entry which is preliminary data.</text>
</comment>
<dbReference type="AlphaFoldDB" id="A0A315ZF31"/>
<dbReference type="EMBL" id="QGDO01000002">
    <property type="protein sequence ID" value="PWJ43344.1"/>
    <property type="molecule type" value="Genomic_DNA"/>
</dbReference>
<protein>
    <recommendedName>
        <fullName evidence="4">LTXXQ motif family protein</fullName>
    </recommendedName>
</protein>
<proteinExistence type="predicted"/>
<dbReference type="Proteomes" id="UP000245535">
    <property type="component" value="Unassembled WGS sequence"/>
</dbReference>
<organism evidence="2 3">
    <name type="scientific">Sediminitomix flava</name>
    <dbReference type="NCBI Taxonomy" id="379075"/>
    <lineage>
        <taxon>Bacteria</taxon>
        <taxon>Pseudomonadati</taxon>
        <taxon>Bacteroidota</taxon>
        <taxon>Cytophagia</taxon>
        <taxon>Cytophagales</taxon>
        <taxon>Flammeovirgaceae</taxon>
        <taxon>Sediminitomix</taxon>
    </lineage>
</organism>
<accession>A0A315ZF31</accession>
<name>A0A315ZF31_SEDFL</name>
<dbReference type="RefSeq" id="WP_109617814.1">
    <property type="nucleotide sequence ID" value="NZ_QGDO01000002.1"/>
</dbReference>
<dbReference type="OrthoDB" id="675330at2"/>
<evidence type="ECO:0000256" key="1">
    <source>
        <dbReference type="SAM" id="SignalP"/>
    </source>
</evidence>
<keyword evidence="1" id="KW-0732">Signal</keyword>
<feature type="signal peptide" evidence="1">
    <location>
        <begin position="1"/>
        <end position="24"/>
    </location>
</feature>
<evidence type="ECO:0008006" key="4">
    <source>
        <dbReference type="Google" id="ProtNLM"/>
    </source>
</evidence>
<keyword evidence="3" id="KW-1185">Reference proteome</keyword>
<feature type="chain" id="PRO_5016388621" description="LTXXQ motif family protein" evidence="1">
    <location>
        <begin position="25"/>
        <end position="167"/>
    </location>
</feature>
<sequence>MNKQTTLIALTFVFLGFFYTPTFAQNEPMPESVKEDLKMLKEILKMEKRDFFEQNMNIQDVEKADQFWALYSQYDKDRATIIGSEGKILKTLVNRGDKALTEKDNDELVYGILSAETKQAKLRKKYYKKIKKIDPKLAVRFFELDEFVSAQLKSGFLVQTPISSNQK</sequence>
<evidence type="ECO:0000313" key="2">
    <source>
        <dbReference type="EMBL" id="PWJ43344.1"/>
    </source>
</evidence>